<organism evidence="2 3">
    <name type="scientific">Stenomitos frigidus ULC18</name>
    <dbReference type="NCBI Taxonomy" id="2107698"/>
    <lineage>
        <taxon>Bacteria</taxon>
        <taxon>Bacillati</taxon>
        <taxon>Cyanobacteriota</taxon>
        <taxon>Cyanophyceae</taxon>
        <taxon>Leptolyngbyales</taxon>
        <taxon>Leptolyngbyaceae</taxon>
        <taxon>Stenomitos</taxon>
    </lineage>
</organism>
<name>A0A2T1E7Z7_9CYAN</name>
<keyword evidence="3" id="KW-1185">Reference proteome</keyword>
<dbReference type="Proteomes" id="UP000239576">
    <property type="component" value="Unassembled WGS sequence"/>
</dbReference>
<dbReference type="AlphaFoldDB" id="A0A2T1E7Z7"/>
<dbReference type="EMBL" id="PVWK01000072">
    <property type="protein sequence ID" value="PSB28869.1"/>
    <property type="molecule type" value="Genomic_DNA"/>
</dbReference>
<sequence>MEPIEKLLVRLFRLKDYCIDQSTMLQVEKLKIFLASPSDAPTERRYVVEVVEEVNRLVAGDRGVVLEVVRSEKNVFPGYGTDGQDILNKQIANMQEYELFIGIMWNRIGTKTPRARSGTVEEFGRAVSTLRRKGKPQVWFYFRQAAAHLTTKEELQQRAEVLEFRSKFQRGKGLFWDYTTPADFRNQLRGQLILWLNQRKKKTAQPRAAEKKQGNNVSGEAIKSRSSPVARDRKKPASGTTTKTAMAKTNTATRPSTASRKALASKSSAARSPRAVRSPEAWVMLDGKFFQAQLSNTQPDRSIILQIPPKDMEQAAELKALHPGEFHNRKQLAYADLHEAGIMQISSVTTESLAGKPSFSIILNPIQRSQNSGFAMEANFNNHSADEIAELRARLILLGEALPRDLGRFFTTQFDGPHNRPVAIEEGIFPELWAKLQTQPELFLPRAWLWAAYYLKMCQVVEDVLELQLGPVKNKVMPVRFRGRRKRVYANQESSIINVEGSCTLSA</sequence>
<comment type="caution">
    <text evidence="2">The sequence shown here is derived from an EMBL/GenBank/DDBJ whole genome shotgun (WGS) entry which is preliminary data.</text>
</comment>
<evidence type="ECO:0000256" key="1">
    <source>
        <dbReference type="SAM" id="MobiDB-lite"/>
    </source>
</evidence>
<reference evidence="2 3" key="2">
    <citation type="submission" date="2018-03" db="EMBL/GenBank/DDBJ databases">
        <title>The ancient ancestry and fast evolution of plastids.</title>
        <authorList>
            <person name="Moore K.R."/>
            <person name="Magnabosco C."/>
            <person name="Momper L."/>
            <person name="Gold D.A."/>
            <person name="Bosak T."/>
            <person name="Fournier G.P."/>
        </authorList>
    </citation>
    <scope>NUCLEOTIDE SEQUENCE [LARGE SCALE GENOMIC DNA]</scope>
    <source>
        <strain evidence="2 3">ULC18</strain>
    </source>
</reference>
<accession>A0A2T1E7Z7</accession>
<proteinExistence type="predicted"/>
<evidence type="ECO:0000313" key="3">
    <source>
        <dbReference type="Proteomes" id="UP000239576"/>
    </source>
</evidence>
<gene>
    <name evidence="2" type="ORF">C7B82_12525</name>
</gene>
<feature type="region of interest" description="Disordered" evidence="1">
    <location>
        <begin position="203"/>
        <end position="273"/>
    </location>
</feature>
<dbReference type="OrthoDB" id="9784936at2"/>
<evidence type="ECO:0008006" key="4">
    <source>
        <dbReference type="Google" id="ProtNLM"/>
    </source>
</evidence>
<protein>
    <recommendedName>
        <fullName evidence="4">DUF4062 domain-containing protein</fullName>
    </recommendedName>
</protein>
<feature type="compositionally biased region" description="Low complexity" evidence="1">
    <location>
        <begin position="240"/>
        <end position="273"/>
    </location>
</feature>
<evidence type="ECO:0000313" key="2">
    <source>
        <dbReference type="EMBL" id="PSB28869.1"/>
    </source>
</evidence>
<reference evidence="3" key="1">
    <citation type="submission" date="2018-02" db="EMBL/GenBank/DDBJ databases">
        <authorList>
            <person name="Moore K."/>
            <person name="Momper L."/>
        </authorList>
    </citation>
    <scope>NUCLEOTIDE SEQUENCE [LARGE SCALE GENOMIC DNA]</scope>
    <source>
        <strain evidence="3">ULC18</strain>
    </source>
</reference>